<evidence type="ECO:0000313" key="1">
    <source>
        <dbReference type="EMBL" id="EGF11493.1"/>
    </source>
</evidence>
<gene>
    <name evidence="1" type="ORF">HMPREF9123_0796</name>
</gene>
<reference evidence="1 2" key="1">
    <citation type="submission" date="2011-02" db="EMBL/GenBank/DDBJ databases">
        <authorList>
            <person name="Muzny D."/>
            <person name="Qin X."/>
            <person name="Deng J."/>
            <person name="Jiang H."/>
            <person name="Liu Y."/>
            <person name="Qu J."/>
            <person name="Song X.-Z."/>
            <person name="Zhang L."/>
            <person name="Thornton R."/>
            <person name="Coyle M."/>
            <person name="Francisco L."/>
            <person name="Jackson L."/>
            <person name="Javaid M."/>
            <person name="Korchina V."/>
            <person name="Kovar C."/>
            <person name="Mata R."/>
            <person name="Mathew T."/>
            <person name="Ngo R."/>
            <person name="Nguyen L."/>
            <person name="Nguyen N."/>
            <person name="Okwuonu G."/>
            <person name="Ongeri F."/>
            <person name="Pham C."/>
            <person name="Simmons D."/>
            <person name="Wilczek-Boney K."/>
            <person name="Hale W."/>
            <person name="Jakkamsetti A."/>
            <person name="Pham P."/>
            <person name="Ruth R."/>
            <person name="San Lucas F."/>
            <person name="Warren J."/>
            <person name="Zhang J."/>
            <person name="Zhao Z."/>
            <person name="Zhou C."/>
            <person name="Zhu D."/>
            <person name="Lee S."/>
            <person name="Bess C."/>
            <person name="Blankenburg K."/>
            <person name="Forbes L."/>
            <person name="Fu Q."/>
            <person name="Gubbala S."/>
            <person name="Hirani K."/>
            <person name="Jayaseelan J.C."/>
            <person name="Lara F."/>
            <person name="Munidasa M."/>
            <person name="Palculict T."/>
            <person name="Patil S."/>
            <person name="Pu L.-L."/>
            <person name="Saada N."/>
            <person name="Tang L."/>
            <person name="Weissenberger G."/>
            <person name="Zhu Y."/>
            <person name="Hemphill L."/>
            <person name="Shang Y."/>
            <person name="Youmans B."/>
            <person name="Ayvaz T."/>
            <person name="Ross M."/>
            <person name="Santibanez J."/>
            <person name="Aqrawi P."/>
            <person name="Gross S."/>
            <person name="Joshi V."/>
            <person name="Fowler G."/>
            <person name="Nazareth L."/>
            <person name="Reid J."/>
            <person name="Worley K."/>
            <person name="Petrosino J."/>
            <person name="Highlander S."/>
            <person name="Gibbs R."/>
        </authorList>
    </citation>
    <scope>NUCLEOTIDE SEQUENCE [LARGE SCALE GENOMIC DNA]</scope>
    <source>
        <strain evidence="1 2">ATCC BAA-1200</strain>
    </source>
</reference>
<keyword evidence="2" id="KW-1185">Reference proteome</keyword>
<evidence type="ECO:0000313" key="2">
    <source>
        <dbReference type="Proteomes" id="UP000004105"/>
    </source>
</evidence>
<dbReference type="HOGENOM" id="CLU_3082173_0_0_4"/>
<protein>
    <submittedName>
        <fullName evidence="1">Uncharacterized protein</fullName>
    </submittedName>
</protein>
<dbReference type="AlphaFoldDB" id="F2BAP2"/>
<organism evidence="1 2">
    <name type="scientific">Neisseria bacilliformis ATCC BAA-1200</name>
    <dbReference type="NCBI Taxonomy" id="888742"/>
    <lineage>
        <taxon>Bacteria</taxon>
        <taxon>Pseudomonadati</taxon>
        <taxon>Pseudomonadota</taxon>
        <taxon>Betaproteobacteria</taxon>
        <taxon>Neisseriales</taxon>
        <taxon>Neisseriaceae</taxon>
        <taxon>Neisseria</taxon>
    </lineage>
</organism>
<proteinExistence type="predicted"/>
<comment type="caution">
    <text evidence="1">The sequence shown here is derived from an EMBL/GenBank/DDBJ whole genome shotgun (WGS) entry which is preliminary data.</text>
</comment>
<dbReference type="EMBL" id="AFAY01000014">
    <property type="protein sequence ID" value="EGF11493.1"/>
    <property type="molecule type" value="Genomic_DNA"/>
</dbReference>
<sequence length="52" mass="5623">MAEPHTLQNGRGHLKNGFGCAEASLSDGLSAGFITNQRKTGITPPTQRRMIR</sequence>
<accession>F2BAP2</accession>
<name>F2BAP2_9NEIS</name>
<dbReference type="Proteomes" id="UP000004105">
    <property type="component" value="Unassembled WGS sequence"/>
</dbReference>